<feature type="non-terminal residue" evidence="8">
    <location>
        <position position="1"/>
    </location>
</feature>
<comment type="caution">
    <text evidence="8">The sequence shown here is derived from an EMBL/GenBank/DDBJ whole genome shotgun (WGS) entry which is preliminary data.</text>
</comment>
<evidence type="ECO:0000256" key="2">
    <source>
        <dbReference type="ARBA" id="ARBA00022475"/>
    </source>
</evidence>
<evidence type="ECO:0000256" key="3">
    <source>
        <dbReference type="ARBA" id="ARBA00022692"/>
    </source>
</evidence>
<dbReference type="GO" id="GO:0005886">
    <property type="term" value="C:plasma membrane"/>
    <property type="evidence" value="ECO:0007669"/>
    <property type="project" value="UniProtKB-SubCell"/>
</dbReference>
<keyword evidence="5 6" id="KW-0472">Membrane</keyword>
<evidence type="ECO:0000313" key="8">
    <source>
        <dbReference type="EMBL" id="EJW92274.1"/>
    </source>
</evidence>
<evidence type="ECO:0000256" key="1">
    <source>
        <dbReference type="ARBA" id="ARBA00004651"/>
    </source>
</evidence>
<evidence type="ECO:0000256" key="4">
    <source>
        <dbReference type="ARBA" id="ARBA00022989"/>
    </source>
</evidence>
<dbReference type="EMBL" id="AMCI01007644">
    <property type="protein sequence ID" value="EJW92274.1"/>
    <property type="molecule type" value="Genomic_DNA"/>
</dbReference>
<dbReference type="InterPro" id="IPR050545">
    <property type="entry name" value="Mycobact_MmpL"/>
</dbReference>
<evidence type="ECO:0000256" key="5">
    <source>
        <dbReference type="ARBA" id="ARBA00023136"/>
    </source>
</evidence>
<feature type="transmembrane region" description="Helical" evidence="6">
    <location>
        <begin position="112"/>
        <end position="132"/>
    </location>
</feature>
<dbReference type="Pfam" id="PF03176">
    <property type="entry name" value="MMPL"/>
    <property type="match status" value="1"/>
</dbReference>
<keyword evidence="3 6" id="KW-0812">Transmembrane</keyword>
<proteinExistence type="predicted"/>
<evidence type="ECO:0000259" key="7">
    <source>
        <dbReference type="Pfam" id="PF03176"/>
    </source>
</evidence>
<dbReference type="InterPro" id="IPR004869">
    <property type="entry name" value="MMPL_dom"/>
</dbReference>
<feature type="transmembrane region" description="Helical" evidence="6">
    <location>
        <begin position="87"/>
        <end position="105"/>
    </location>
</feature>
<keyword evidence="4 6" id="KW-1133">Transmembrane helix</keyword>
<accession>J9FY39</accession>
<feature type="non-terminal residue" evidence="8">
    <location>
        <position position="172"/>
    </location>
</feature>
<feature type="transmembrane region" description="Helical" evidence="6">
    <location>
        <begin position="138"/>
        <end position="160"/>
    </location>
</feature>
<keyword evidence="2" id="KW-1003">Cell membrane</keyword>
<dbReference type="SUPFAM" id="SSF82866">
    <property type="entry name" value="Multidrug efflux transporter AcrB transmembrane domain"/>
    <property type="match status" value="1"/>
</dbReference>
<dbReference type="Gene3D" id="1.20.1640.10">
    <property type="entry name" value="Multidrug efflux transporter AcrB transmembrane domain"/>
    <property type="match status" value="1"/>
</dbReference>
<reference evidence="8" key="1">
    <citation type="journal article" date="2012" name="PLoS ONE">
        <title>Gene sets for utilization of primary and secondary nutrition supplies in the distal gut of endangered iberian lynx.</title>
        <authorList>
            <person name="Alcaide M."/>
            <person name="Messina E."/>
            <person name="Richter M."/>
            <person name="Bargiela R."/>
            <person name="Peplies J."/>
            <person name="Huws S.A."/>
            <person name="Newbold C.J."/>
            <person name="Golyshin P.N."/>
            <person name="Simon M.A."/>
            <person name="Lopez G."/>
            <person name="Yakimov M.M."/>
            <person name="Ferrer M."/>
        </authorList>
    </citation>
    <scope>NUCLEOTIDE SEQUENCE</scope>
</reference>
<dbReference type="AlphaFoldDB" id="J9FY39"/>
<evidence type="ECO:0000256" key="6">
    <source>
        <dbReference type="SAM" id="Phobius"/>
    </source>
</evidence>
<comment type="subcellular location">
    <subcellularLocation>
        <location evidence="1">Cell membrane</location>
        <topology evidence="1">Multi-pass membrane protein</topology>
    </subcellularLocation>
</comment>
<gene>
    <name evidence="8" type="ORF">EVA_19619</name>
</gene>
<organism evidence="8">
    <name type="scientific">gut metagenome</name>
    <dbReference type="NCBI Taxonomy" id="749906"/>
    <lineage>
        <taxon>unclassified sequences</taxon>
        <taxon>metagenomes</taxon>
        <taxon>organismal metagenomes</taxon>
    </lineage>
</organism>
<sequence>ENISYAQAEDILETIENIEGVKSVEFDDTEHHFNSAAALFSVTFDGTNNDDISIKAYHEIKDTLKDYDLRTRSDVGNPLKAIINGEMLIVDIIAVVIVISVLLLTSQTYAEIPVLLITFGAAAILNMGTNYLMGEISFITDSIAIVLQLALAIDYAIILCHRFQEERQDKEA</sequence>
<dbReference type="PANTHER" id="PTHR33406">
    <property type="entry name" value="MEMBRANE PROTEIN MJ1562-RELATED"/>
    <property type="match status" value="1"/>
</dbReference>
<dbReference type="PANTHER" id="PTHR33406:SF13">
    <property type="entry name" value="MEMBRANE PROTEIN YDFJ"/>
    <property type="match status" value="1"/>
</dbReference>
<feature type="domain" description="Membrane transport protein MMPL" evidence="7">
    <location>
        <begin position="35"/>
        <end position="170"/>
    </location>
</feature>
<protein>
    <submittedName>
        <fullName evidence="8">Membrane protein containing MMPL domain protein</fullName>
    </submittedName>
</protein>
<name>J9FY39_9ZZZZ</name>